<evidence type="ECO:0000259" key="3">
    <source>
        <dbReference type="PROSITE" id="PS00497"/>
    </source>
</evidence>
<dbReference type="InterPro" id="IPR008922">
    <property type="entry name" value="Di-copper_centre_dom_sf"/>
</dbReference>
<evidence type="ECO:0000259" key="4">
    <source>
        <dbReference type="PROSITE" id="PS00498"/>
    </source>
</evidence>
<dbReference type="Gene3D" id="1.10.1280.10">
    <property type="entry name" value="Di-copper center containing domain from catechol oxidase"/>
    <property type="match status" value="1"/>
</dbReference>
<keyword evidence="6" id="KW-1185">Reference proteome</keyword>
<proteinExistence type="predicted"/>
<organism evidence="5 6">
    <name type="scientific">Pleurostoma richardsiae</name>
    <dbReference type="NCBI Taxonomy" id="41990"/>
    <lineage>
        <taxon>Eukaryota</taxon>
        <taxon>Fungi</taxon>
        <taxon>Dikarya</taxon>
        <taxon>Ascomycota</taxon>
        <taxon>Pezizomycotina</taxon>
        <taxon>Sordariomycetes</taxon>
        <taxon>Sordariomycetidae</taxon>
        <taxon>Calosphaeriales</taxon>
        <taxon>Pleurostomataceae</taxon>
        <taxon>Pleurostoma</taxon>
    </lineage>
</organism>
<protein>
    <submittedName>
        <fullName evidence="5">Tyrosinase central domain containing protein</fullName>
    </submittedName>
</protein>
<feature type="domain" description="Tyrosinase copper-binding" evidence="3">
    <location>
        <begin position="29"/>
        <end position="46"/>
    </location>
</feature>
<dbReference type="PRINTS" id="PR00092">
    <property type="entry name" value="TYROSINASE"/>
</dbReference>
<sequence>MHHPSIFHRDTSFYDDFIFAHSKTGVYSHYAAAFLPWHRMYVHVFEQSLRRKCEYNGPLPYWDWTLDSADLAASPVWDATDGFGGDGNHRGPETVHHGRCVLDGPFANTTRAWNALSEGHSHDVALAPHCLSRGFTTDPDLLAALQRLVSPQYVQGTLDQPDYASFFKKFEEGAHNAIPQFIKGDFLTFSAPNDPIFFLHHAQVDRLWWIWQQRDTETRLKEFHGPAEDFRFHEDPSASSKADVLPMAGLAEDRTVEDVMDAAGGFLCYRY</sequence>
<name>A0AA38RAI0_9PEZI</name>
<keyword evidence="2" id="KW-0186">Copper</keyword>
<dbReference type="InterPro" id="IPR002227">
    <property type="entry name" value="Tyrosinase_Cu-bd"/>
</dbReference>
<feature type="domain" description="Tyrosinase copper-binding" evidence="4">
    <location>
        <begin position="194"/>
        <end position="205"/>
    </location>
</feature>
<evidence type="ECO:0000256" key="2">
    <source>
        <dbReference type="ARBA" id="ARBA00023008"/>
    </source>
</evidence>
<dbReference type="InterPro" id="IPR050316">
    <property type="entry name" value="Tyrosinase/Hemocyanin"/>
</dbReference>
<dbReference type="SUPFAM" id="SSF48056">
    <property type="entry name" value="Di-copper centre-containing domain"/>
    <property type="match status" value="1"/>
</dbReference>
<gene>
    <name evidence="5" type="ORF">NKR23_g6598</name>
</gene>
<dbReference type="PANTHER" id="PTHR11474">
    <property type="entry name" value="TYROSINASE FAMILY MEMBER"/>
    <property type="match status" value="1"/>
</dbReference>
<keyword evidence="1" id="KW-0479">Metal-binding</keyword>
<dbReference type="Pfam" id="PF00264">
    <property type="entry name" value="Tyrosinase"/>
    <property type="match status" value="1"/>
</dbReference>
<dbReference type="GO" id="GO:0046872">
    <property type="term" value="F:metal ion binding"/>
    <property type="evidence" value="ECO:0007669"/>
    <property type="project" value="UniProtKB-KW"/>
</dbReference>
<dbReference type="GO" id="GO:0016491">
    <property type="term" value="F:oxidoreductase activity"/>
    <property type="evidence" value="ECO:0007669"/>
    <property type="project" value="InterPro"/>
</dbReference>
<dbReference type="Proteomes" id="UP001174694">
    <property type="component" value="Unassembled WGS sequence"/>
</dbReference>
<reference evidence="5" key="1">
    <citation type="submission" date="2022-07" db="EMBL/GenBank/DDBJ databases">
        <title>Fungi with potential for degradation of polypropylene.</title>
        <authorList>
            <person name="Gostincar C."/>
        </authorList>
    </citation>
    <scope>NUCLEOTIDE SEQUENCE</scope>
    <source>
        <strain evidence="5">EXF-13308</strain>
    </source>
</reference>
<dbReference type="PANTHER" id="PTHR11474:SF126">
    <property type="entry name" value="TYROSINASE-LIKE PROTEIN TYR-1-RELATED"/>
    <property type="match status" value="1"/>
</dbReference>
<dbReference type="PROSITE" id="PS00498">
    <property type="entry name" value="TYROSINASE_2"/>
    <property type="match status" value="1"/>
</dbReference>
<accession>A0AA38RAI0</accession>
<dbReference type="AlphaFoldDB" id="A0AA38RAI0"/>
<evidence type="ECO:0000313" key="5">
    <source>
        <dbReference type="EMBL" id="KAJ9143377.1"/>
    </source>
</evidence>
<evidence type="ECO:0000256" key="1">
    <source>
        <dbReference type="ARBA" id="ARBA00022723"/>
    </source>
</evidence>
<evidence type="ECO:0000313" key="6">
    <source>
        <dbReference type="Proteomes" id="UP001174694"/>
    </source>
</evidence>
<comment type="caution">
    <text evidence="5">The sequence shown here is derived from an EMBL/GenBank/DDBJ whole genome shotgun (WGS) entry which is preliminary data.</text>
</comment>
<dbReference type="EMBL" id="JANBVO010000019">
    <property type="protein sequence ID" value="KAJ9143377.1"/>
    <property type="molecule type" value="Genomic_DNA"/>
</dbReference>
<dbReference type="PROSITE" id="PS00497">
    <property type="entry name" value="TYROSINASE_1"/>
    <property type="match status" value="1"/>
</dbReference>